<comment type="caution">
    <text evidence="1">The sequence shown here is derived from an EMBL/GenBank/DDBJ whole genome shotgun (WGS) entry which is preliminary data.</text>
</comment>
<dbReference type="SUPFAM" id="SSF52540">
    <property type="entry name" value="P-loop containing nucleoside triphosphate hydrolases"/>
    <property type="match status" value="1"/>
</dbReference>
<gene>
    <name evidence="1" type="ORF">QHF89_01595</name>
</gene>
<name>A0ABT6NIN0_9BACT</name>
<proteinExistence type="predicted"/>
<protein>
    <recommendedName>
        <fullName evidence="3">Orc1-like AAA ATPase domain-containing protein</fullName>
    </recommendedName>
</protein>
<dbReference type="InterPro" id="IPR027417">
    <property type="entry name" value="P-loop_NTPase"/>
</dbReference>
<evidence type="ECO:0000313" key="2">
    <source>
        <dbReference type="Proteomes" id="UP001160301"/>
    </source>
</evidence>
<evidence type="ECO:0008006" key="3">
    <source>
        <dbReference type="Google" id="ProtNLM"/>
    </source>
</evidence>
<sequence length="467" mass="51852">MVAALTREEDEFLGEFFRAVVDDEPLLPNDSRYVPLYEGDGLQEDDPVALLATAIRYAKQSVQLLAGFRGIGKSTELRRLRQTLETIGYKIILIDIEDYVNASTPVDVSDFLMAVAGAFGEAVVDEALLGENVLKESYWERAVAFMQTRVELKELSGEFGGRVGAGTDVEAAKVNAELAAKVGFKANLKEDPTFKSRLQEKMAGHLGALTADVRKFFEDCRKEFVTKYGPDVKIVVLVDSVEHIRGTSVNAGDVQASIETLFATHHDKLKIPGYHVVYTIPPFLKVRYPNLGSLYGVGAVQMFPAVKVKDKRDGVVTMGLERLRTVIEKRQPAGRRLLTPEEVTRIIVESGGHLRDLLRIVAEVIRRTRTLPASSAVVTSALDQLRTESLPIAEDDAVWLAKVARTGGAALESREELVHLARFFDTNMVLCYRNGPEWYDVHPLIKKHVMDLAKQVEERDKARSSQG</sequence>
<dbReference type="EMBL" id="JARZHI010000001">
    <property type="protein sequence ID" value="MDI1428157.1"/>
    <property type="molecule type" value="Genomic_DNA"/>
</dbReference>
<accession>A0ABT6NIN0</accession>
<evidence type="ECO:0000313" key="1">
    <source>
        <dbReference type="EMBL" id="MDI1428157.1"/>
    </source>
</evidence>
<dbReference type="Proteomes" id="UP001160301">
    <property type="component" value="Unassembled WGS sequence"/>
</dbReference>
<keyword evidence="2" id="KW-1185">Reference proteome</keyword>
<organism evidence="1 2">
    <name type="scientific">Polyangium sorediatum</name>
    <dbReference type="NCBI Taxonomy" id="889274"/>
    <lineage>
        <taxon>Bacteria</taxon>
        <taxon>Pseudomonadati</taxon>
        <taxon>Myxococcota</taxon>
        <taxon>Polyangia</taxon>
        <taxon>Polyangiales</taxon>
        <taxon>Polyangiaceae</taxon>
        <taxon>Polyangium</taxon>
    </lineage>
</organism>
<reference evidence="1 2" key="1">
    <citation type="submission" date="2023-04" db="EMBL/GenBank/DDBJ databases">
        <title>The genome sequence of Polyangium sorediatum DSM14670.</title>
        <authorList>
            <person name="Zhang X."/>
        </authorList>
    </citation>
    <scope>NUCLEOTIDE SEQUENCE [LARGE SCALE GENOMIC DNA]</scope>
    <source>
        <strain evidence="1 2">DSM 14670</strain>
    </source>
</reference>